<evidence type="ECO:0000313" key="2">
    <source>
        <dbReference type="EMBL" id="PIK53859.1"/>
    </source>
</evidence>
<protein>
    <recommendedName>
        <fullName evidence="4">Anaphase-promoting complex subunit 4 WD40 domain-containing protein</fullName>
    </recommendedName>
</protein>
<evidence type="ECO:0000313" key="3">
    <source>
        <dbReference type="Proteomes" id="UP000230750"/>
    </source>
</evidence>
<dbReference type="InterPro" id="IPR015943">
    <property type="entry name" value="WD40/YVTN_repeat-like_dom_sf"/>
</dbReference>
<dbReference type="AlphaFoldDB" id="A0A2G8L0S0"/>
<organism evidence="2 3">
    <name type="scientific">Stichopus japonicus</name>
    <name type="common">Sea cucumber</name>
    <dbReference type="NCBI Taxonomy" id="307972"/>
    <lineage>
        <taxon>Eukaryota</taxon>
        <taxon>Metazoa</taxon>
        <taxon>Echinodermata</taxon>
        <taxon>Eleutherozoa</taxon>
        <taxon>Echinozoa</taxon>
        <taxon>Holothuroidea</taxon>
        <taxon>Aspidochirotacea</taxon>
        <taxon>Aspidochirotida</taxon>
        <taxon>Stichopodidae</taxon>
        <taxon>Apostichopus</taxon>
    </lineage>
</organism>
<dbReference type="SUPFAM" id="SSF50978">
    <property type="entry name" value="WD40 repeat-like"/>
    <property type="match status" value="1"/>
</dbReference>
<proteinExistence type="predicted"/>
<sequence>MTKWDLQWSVSDPDTFVAFSTDKVEINFHRLTTKDEVSAGVVPWQQKQATKGELYLRSKADLQSVKCFALCPNPNSDNILALGLSTGKVVLSAFNSDPSLDKTELVGCEINPKHTKQCNSVTWNKTEHKLVCTQSLRHVRINHRMEKARRLKEQDLSLNLIPPVLETSPPQKVLSVKEVRPVGKLEWNPTRKGVLMSLPKESSVIKVYKLEHVASEMEYTERLIQPLSSQAVSNFAMHPSKENNMVVVSPTGTLKEFTVQDIISVRLVAISCIVIAGGVYARTRGRHFPRHEEESVAGLRYPETVGCECSVSTGTRYDVDEIVELDELYPYSDGHL</sequence>
<accession>A0A2G8L0S0</accession>
<dbReference type="Proteomes" id="UP000230750">
    <property type="component" value="Unassembled WGS sequence"/>
</dbReference>
<keyword evidence="1" id="KW-1133">Transmembrane helix</keyword>
<feature type="transmembrane region" description="Helical" evidence="1">
    <location>
        <begin position="263"/>
        <end position="281"/>
    </location>
</feature>
<dbReference type="Pfam" id="PF21720">
    <property type="entry name" value="MIOS_WD40"/>
    <property type="match status" value="2"/>
</dbReference>
<gene>
    <name evidence="2" type="ORF">BSL78_09244</name>
</gene>
<evidence type="ECO:0000256" key="1">
    <source>
        <dbReference type="SAM" id="Phobius"/>
    </source>
</evidence>
<name>A0A2G8L0S0_STIJA</name>
<dbReference type="Gene3D" id="2.130.10.10">
    <property type="entry name" value="YVTN repeat-like/Quinoprotein amine dehydrogenase"/>
    <property type="match status" value="1"/>
</dbReference>
<comment type="caution">
    <text evidence="2">The sequence shown here is derived from an EMBL/GenBank/DDBJ whole genome shotgun (WGS) entry which is preliminary data.</text>
</comment>
<dbReference type="OrthoDB" id="341486at2759"/>
<reference evidence="2 3" key="1">
    <citation type="journal article" date="2017" name="PLoS Biol.">
        <title>The sea cucumber genome provides insights into morphological evolution and visceral regeneration.</title>
        <authorList>
            <person name="Zhang X."/>
            <person name="Sun L."/>
            <person name="Yuan J."/>
            <person name="Sun Y."/>
            <person name="Gao Y."/>
            <person name="Zhang L."/>
            <person name="Li S."/>
            <person name="Dai H."/>
            <person name="Hamel J.F."/>
            <person name="Liu C."/>
            <person name="Yu Y."/>
            <person name="Liu S."/>
            <person name="Lin W."/>
            <person name="Guo K."/>
            <person name="Jin S."/>
            <person name="Xu P."/>
            <person name="Storey K.B."/>
            <person name="Huan P."/>
            <person name="Zhang T."/>
            <person name="Zhou Y."/>
            <person name="Zhang J."/>
            <person name="Lin C."/>
            <person name="Li X."/>
            <person name="Xing L."/>
            <person name="Huo D."/>
            <person name="Sun M."/>
            <person name="Wang L."/>
            <person name="Mercier A."/>
            <person name="Li F."/>
            <person name="Yang H."/>
            <person name="Xiang J."/>
        </authorList>
    </citation>
    <scope>NUCLEOTIDE SEQUENCE [LARGE SCALE GENOMIC DNA]</scope>
    <source>
        <strain evidence="2">Shaxun</strain>
        <tissue evidence="2">Muscle</tissue>
    </source>
</reference>
<dbReference type="EMBL" id="MRZV01000271">
    <property type="protein sequence ID" value="PIK53859.1"/>
    <property type="molecule type" value="Genomic_DNA"/>
</dbReference>
<evidence type="ECO:0008006" key="4">
    <source>
        <dbReference type="Google" id="ProtNLM"/>
    </source>
</evidence>
<keyword evidence="1" id="KW-0472">Membrane</keyword>
<dbReference type="InterPro" id="IPR036322">
    <property type="entry name" value="WD40_repeat_dom_sf"/>
</dbReference>
<keyword evidence="1" id="KW-0812">Transmembrane</keyword>
<keyword evidence="3" id="KW-1185">Reference proteome</keyword>
<dbReference type="STRING" id="307972.A0A2G8L0S0"/>